<proteinExistence type="predicted"/>
<name>A0A0E9TRP8_ANGAN</name>
<dbReference type="AlphaFoldDB" id="A0A0E9TRP8"/>
<evidence type="ECO:0000313" key="1">
    <source>
        <dbReference type="EMBL" id="JAH55570.1"/>
    </source>
</evidence>
<organism evidence="1">
    <name type="scientific">Anguilla anguilla</name>
    <name type="common">European freshwater eel</name>
    <name type="synonym">Muraena anguilla</name>
    <dbReference type="NCBI Taxonomy" id="7936"/>
    <lineage>
        <taxon>Eukaryota</taxon>
        <taxon>Metazoa</taxon>
        <taxon>Chordata</taxon>
        <taxon>Craniata</taxon>
        <taxon>Vertebrata</taxon>
        <taxon>Euteleostomi</taxon>
        <taxon>Actinopterygii</taxon>
        <taxon>Neopterygii</taxon>
        <taxon>Teleostei</taxon>
        <taxon>Anguilliformes</taxon>
        <taxon>Anguillidae</taxon>
        <taxon>Anguilla</taxon>
    </lineage>
</organism>
<accession>A0A0E9TRP8</accession>
<dbReference type="EMBL" id="GBXM01053007">
    <property type="protein sequence ID" value="JAH55570.1"/>
    <property type="molecule type" value="Transcribed_RNA"/>
</dbReference>
<protein>
    <submittedName>
        <fullName evidence="1">Uncharacterized protein</fullName>
    </submittedName>
</protein>
<reference evidence="1" key="2">
    <citation type="journal article" date="2015" name="Fish Shellfish Immunol.">
        <title>Early steps in the European eel (Anguilla anguilla)-Vibrio vulnificus interaction in the gills: Role of the RtxA13 toxin.</title>
        <authorList>
            <person name="Callol A."/>
            <person name="Pajuelo D."/>
            <person name="Ebbesson L."/>
            <person name="Teles M."/>
            <person name="MacKenzie S."/>
            <person name="Amaro C."/>
        </authorList>
    </citation>
    <scope>NUCLEOTIDE SEQUENCE</scope>
</reference>
<sequence length="20" mass="2369">MVSLHDNIRLNMIENTKQIV</sequence>
<reference evidence="1" key="1">
    <citation type="submission" date="2014-11" db="EMBL/GenBank/DDBJ databases">
        <authorList>
            <person name="Amaro Gonzalez C."/>
        </authorList>
    </citation>
    <scope>NUCLEOTIDE SEQUENCE</scope>
</reference>